<protein>
    <submittedName>
        <fullName evidence="1">Uncharacterized protein</fullName>
    </submittedName>
</protein>
<feature type="non-terminal residue" evidence="1">
    <location>
        <position position="1"/>
    </location>
</feature>
<dbReference type="AlphaFoldDB" id="A0A382Q8L0"/>
<dbReference type="Pfam" id="PF13385">
    <property type="entry name" value="Laminin_G_3"/>
    <property type="match status" value="1"/>
</dbReference>
<dbReference type="SUPFAM" id="SSF49899">
    <property type="entry name" value="Concanavalin A-like lectins/glucanases"/>
    <property type="match status" value="1"/>
</dbReference>
<gene>
    <name evidence="1" type="ORF">METZ01_LOCUS333706</name>
</gene>
<accession>A0A382Q8L0</accession>
<dbReference type="InterPro" id="IPR013320">
    <property type="entry name" value="ConA-like_dom_sf"/>
</dbReference>
<name>A0A382Q8L0_9ZZZZ</name>
<feature type="non-terminal residue" evidence="1">
    <location>
        <position position="336"/>
    </location>
</feature>
<proteinExistence type="predicted"/>
<evidence type="ECO:0000313" key="1">
    <source>
        <dbReference type="EMBL" id="SVC80852.1"/>
    </source>
</evidence>
<reference evidence="1" key="1">
    <citation type="submission" date="2018-05" db="EMBL/GenBank/DDBJ databases">
        <authorList>
            <person name="Lanie J.A."/>
            <person name="Ng W.-L."/>
            <person name="Kazmierczak K.M."/>
            <person name="Andrzejewski T.M."/>
            <person name="Davidsen T.M."/>
            <person name="Wayne K.J."/>
            <person name="Tettelin H."/>
            <person name="Glass J.I."/>
            <person name="Rusch D."/>
            <person name="Podicherti R."/>
            <person name="Tsui H.-C.T."/>
            <person name="Winkler M.E."/>
        </authorList>
    </citation>
    <scope>NUCLEOTIDE SEQUENCE</scope>
</reference>
<dbReference type="Gene3D" id="2.60.120.200">
    <property type="match status" value="1"/>
</dbReference>
<dbReference type="EMBL" id="UINC01112133">
    <property type="protein sequence ID" value="SVC80852.1"/>
    <property type="molecule type" value="Genomic_DNA"/>
</dbReference>
<sequence>EIGDGSGGAGDFSNPQYGAGINNNGIWHHLVWVIDGNDADKYSDGTNLGSNAHSYNFSDNASMPLILGGGRGQSGIAHYLEGKMKKVRIYLSALTASQISDIYDTGHDGDAASSSTVSSAGSVAGQLNFDKHGFIMENCQSNASLTANTTTGGLVGNWISAGGIDTKTGTLRDSCYVGNMVKSFKGRAGGLIGSSDKGIDTIQRCYSAPAAITVPGSTEISSASQSHPGSTDYSGGWLIGYKSADWTLSQSTIADVYYNTFAQNTLDANVYDINGVIVSSQGSYTEVLSAETEYDENTVTVIGSPPSVTGSTMSVTFDIKNTSNESGYVIWRGDSS</sequence>
<organism evidence="1">
    <name type="scientific">marine metagenome</name>
    <dbReference type="NCBI Taxonomy" id="408172"/>
    <lineage>
        <taxon>unclassified sequences</taxon>
        <taxon>metagenomes</taxon>
        <taxon>ecological metagenomes</taxon>
    </lineage>
</organism>